<sequence>MEQGNLQRKILIVIPAFNEQHNISKVIYDVRESIPDSDILVINDCSQDATSATARKSEGVKVVDLPYNLGIGGAVQTGFMYAHAHDYDFMVQIDGDGQHMPKEVDKLFLTMSRTGADMVIGSRFLDIKSFRTSWTRRLGIKVFYVLFRLLIQTKVTDSTSGFRIYNRKSIQLLSKHYPDDYPEPDAIILLKKHGLHICEVGVEMRQREHGSSSITPIKSPYYMMKVILSILFSYTRTRW</sequence>
<dbReference type="CDD" id="cd04179">
    <property type="entry name" value="DPM_DPG-synthase_like"/>
    <property type="match status" value="1"/>
</dbReference>
<dbReference type="Proteomes" id="UP001527882">
    <property type="component" value="Unassembled WGS sequence"/>
</dbReference>
<protein>
    <submittedName>
        <fullName evidence="2">Glycosyltransferase family 2 protein</fullName>
    </submittedName>
</protein>
<evidence type="ECO:0000313" key="3">
    <source>
        <dbReference type="Proteomes" id="UP001527882"/>
    </source>
</evidence>
<dbReference type="PANTHER" id="PTHR48090:SF7">
    <property type="entry name" value="RFBJ PROTEIN"/>
    <property type="match status" value="1"/>
</dbReference>
<dbReference type="Pfam" id="PF00535">
    <property type="entry name" value="Glycos_transf_2"/>
    <property type="match status" value="1"/>
</dbReference>
<dbReference type="EMBL" id="JAQAGZ010000010">
    <property type="protein sequence ID" value="MCZ8513992.1"/>
    <property type="molecule type" value="Genomic_DNA"/>
</dbReference>
<gene>
    <name evidence="2" type="ORF">O9H85_16495</name>
</gene>
<reference evidence="2 3" key="1">
    <citation type="submission" date="2022-12" db="EMBL/GenBank/DDBJ databases">
        <title>Draft genome sequence of Paenibacillus sp. dW9.</title>
        <authorList>
            <person name="Choi E.-W."/>
            <person name="Kim D.-U."/>
        </authorList>
    </citation>
    <scope>NUCLEOTIDE SEQUENCE [LARGE SCALE GENOMIC DNA]</scope>
    <source>
        <strain evidence="3">dW9</strain>
    </source>
</reference>
<evidence type="ECO:0000313" key="2">
    <source>
        <dbReference type="EMBL" id="MCZ8513992.1"/>
    </source>
</evidence>
<dbReference type="InterPro" id="IPR001173">
    <property type="entry name" value="Glyco_trans_2-like"/>
</dbReference>
<comment type="caution">
    <text evidence="2">The sequence shown here is derived from an EMBL/GenBank/DDBJ whole genome shotgun (WGS) entry which is preliminary data.</text>
</comment>
<dbReference type="RefSeq" id="WP_269882514.1">
    <property type="nucleotide sequence ID" value="NZ_JAQAGZ010000010.1"/>
</dbReference>
<dbReference type="InterPro" id="IPR029044">
    <property type="entry name" value="Nucleotide-diphossugar_trans"/>
</dbReference>
<feature type="domain" description="Glycosyltransferase 2-like" evidence="1">
    <location>
        <begin position="12"/>
        <end position="170"/>
    </location>
</feature>
<proteinExistence type="predicted"/>
<organism evidence="2 3">
    <name type="scientific">Paenibacillus gyeongsangnamensis</name>
    <dbReference type="NCBI Taxonomy" id="3388067"/>
    <lineage>
        <taxon>Bacteria</taxon>
        <taxon>Bacillati</taxon>
        <taxon>Bacillota</taxon>
        <taxon>Bacilli</taxon>
        <taxon>Bacillales</taxon>
        <taxon>Paenibacillaceae</taxon>
        <taxon>Paenibacillus</taxon>
    </lineage>
</organism>
<accession>A0ABT4QAT6</accession>
<dbReference type="Gene3D" id="3.90.550.10">
    <property type="entry name" value="Spore Coat Polysaccharide Biosynthesis Protein SpsA, Chain A"/>
    <property type="match status" value="1"/>
</dbReference>
<dbReference type="InterPro" id="IPR050256">
    <property type="entry name" value="Glycosyltransferase_2"/>
</dbReference>
<name>A0ABT4QAT6_9BACL</name>
<keyword evidence="3" id="KW-1185">Reference proteome</keyword>
<dbReference type="SUPFAM" id="SSF53448">
    <property type="entry name" value="Nucleotide-diphospho-sugar transferases"/>
    <property type="match status" value="1"/>
</dbReference>
<evidence type="ECO:0000259" key="1">
    <source>
        <dbReference type="Pfam" id="PF00535"/>
    </source>
</evidence>
<dbReference type="PANTHER" id="PTHR48090">
    <property type="entry name" value="UNDECAPRENYL-PHOSPHATE 4-DEOXY-4-FORMAMIDO-L-ARABINOSE TRANSFERASE-RELATED"/>
    <property type="match status" value="1"/>
</dbReference>